<feature type="domain" description="Response regulatory" evidence="8">
    <location>
        <begin position="2"/>
        <end position="113"/>
    </location>
</feature>
<dbReference type="SUPFAM" id="SSF46894">
    <property type="entry name" value="C-terminal effector domain of the bipartite response regulators"/>
    <property type="match status" value="1"/>
</dbReference>
<keyword evidence="2" id="KW-0902">Two-component regulatory system</keyword>
<keyword evidence="1 6" id="KW-0597">Phosphoprotein</keyword>
<protein>
    <submittedName>
        <fullName evidence="10">DNA-binding response OmpR family regulator</fullName>
    </submittedName>
</protein>
<feature type="DNA-binding region" description="OmpR/PhoB-type" evidence="7">
    <location>
        <begin position="124"/>
        <end position="224"/>
    </location>
</feature>
<dbReference type="RefSeq" id="WP_211299595.1">
    <property type="nucleotide sequence ID" value="NZ_JADBEG010000001.1"/>
</dbReference>
<evidence type="ECO:0000256" key="6">
    <source>
        <dbReference type="PROSITE-ProRule" id="PRU00169"/>
    </source>
</evidence>
<dbReference type="PROSITE" id="PS51755">
    <property type="entry name" value="OMPR_PHOB"/>
    <property type="match status" value="1"/>
</dbReference>
<feature type="domain" description="OmpR/PhoB-type" evidence="9">
    <location>
        <begin position="124"/>
        <end position="224"/>
    </location>
</feature>
<evidence type="ECO:0000256" key="7">
    <source>
        <dbReference type="PROSITE-ProRule" id="PRU01091"/>
    </source>
</evidence>
<gene>
    <name evidence="10" type="ORF">H4696_003908</name>
</gene>
<dbReference type="SMART" id="SM00862">
    <property type="entry name" value="Trans_reg_C"/>
    <property type="match status" value="1"/>
</dbReference>
<dbReference type="SMART" id="SM00448">
    <property type="entry name" value="REC"/>
    <property type="match status" value="1"/>
</dbReference>
<dbReference type="Gene3D" id="1.10.10.10">
    <property type="entry name" value="Winged helix-like DNA-binding domain superfamily/Winged helix DNA-binding domain"/>
    <property type="match status" value="1"/>
</dbReference>
<evidence type="ECO:0000256" key="5">
    <source>
        <dbReference type="ARBA" id="ARBA00023163"/>
    </source>
</evidence>
<name>A0ABR9I0W2_9PSEU</name>
<dbReference type="InterPro" id="IPR016032">
    <property type="entry name" value="Sig_transdc_resp-reg_C-effctor"/>
</dbReference>
<dbReference type="PANTHER" id="PTHR48111">
    <property type="entry name" value="REGULATOR OF RPOS"/>
    <property type="match status" value="1"/>
</dbReference>
<keyword evidence="11" id="KW-1185">Reference proteome</keyword>
<evidence type="ECO:0000256" key="2">
    <source>
        <dbReference type="ARBA" id="ARBA00023012"/>
    </source>
</evidence>
<dbReference type="InterPro" id="IPR001789">
    <property type="entry name" value="Sig_transdc_resp-reg_receiver"/>
</dbReference>
<comment type="caution">
    <text evidence="10">The sequence shown here is derived from an EMBL/GenBank/DDBJ whole genome shotgun (WGS) entry which is preliminary data.</text>
</comment>
<evidence type="ECO:0000256" key="1">
    <source>
        <dbReference type="ARBA" id="ARBA00022553"/>
    </source>
</evidence>
<dbReference type="PANTHER" id="PTHR48111:SF1">
    <property type="entry name" value="TWO-COMPONENT RESPONSE REGULATOR ORR33"/>
    <property type="match status" value="1"/>
</dbReference>
<proteinExistence type="predicted"/>
<organism evidence="10 11">
    <name type="scientific">Amycolatopsis lexingtonensis</name>
    <dbReference type="NCBI Taxonomy" id="218822"/>
    <lineage>
        <taxon>Bacteria</taxon>
        <taxon>Bacillati</taxon>
        <taxon>Actinomycetota</taxon>
        <taxon>Actinomycetes</taxon>
        <taxon>Pseudonocardiales</taxon>
        <taxon>Pseudonocardiaceae</taxon>
        <taxon>Amycolatopsis</taxon>
    </lineage>
</organism>
<dbReference type="CDD" id="cd17574">
    <property type="entry name" value="REC_OmpR"/>
    <property type="match status" value="1"/>
</dbReference>
<evidence type="ECO:0000256" key="4">
    <source>
        <dbReference type="ARBA" id="ARBA00023125"/>
    </source>
</evidence>
<keyword evidence="4 7" id="KW-0238">DNA-binding</keyword>
<dbReference type="InterPro" id="IPR011006">
    <property type="entry name" value="CheY-like_superfamily"/>
</dbReference>
<keyword evidence="3" id="KW-0805">Transcription regulation</keyword>
<dbReference type="CDD" id="cd00383">
    <property type="entry name" value="trans_reg_C"/>
    <property type="match status" value="1"/>
</dbReference>
<feature type="modified residue" description="4-aspartylphosphate" evidence="6">
    <location>
        <position position="49"/>
    </location>
</feature>
<evidence type="ECO:0000259" key="8">
    <source>
        <dbReference type="PROSITE" id="PS50110"/>
    </source>
</evidence>
<sequence>MHVLVVEDDEKGAAVLVDGLRRSGHEATGVSTGAEALEKHWDADLILLDLGIADIDGFEVCRRIRNARDAPIIAFTERGTEADRVLGLRAGADDCLDKPCGFWELMARIEAVTRRVRGRAGSDGALVVRGPLRIDATTRRVRLGGASIEMTRKEFDLLYRLASEPGVVFSRRRLMAEIWGDPMTHTADTKVSRTIDTHVSVLRRKLGSNRWIRTVHGVGFCFTGN</sequence>
<evidence type="ECO:0000313" key="11">
    <source>
        <dbReference type="Proteomes" id="UP000631670"/>
    </source>
</evidence>
<dbReference type="Pfam" id="PF00072">
    <property type="entry name" value="Response_reg"/>
    <property type="match status" value="1"/>
</dbReference>
<dbReference type="InterPro" id="IPR036388">
    <property type="entry name" value="WH-like_DNA-bd_sf"/>
</dbReference>
<dbReference type="PROSITE" id="PS50110">
    <property type="entry name" value="RESPONSE_REGULATORY"/>
    <property type="match status" value="1"/>
</dbReference>
<dbReference type="Proteomes" id="UP000631670">
    <property type="component" value="Unassembled WGS sequence"/>
</dbReference>
<dbReference type="Gene3D" id="3.40.50.2300">
    <property type="match status" value="1"/>
</dbReference>
<dbReference type="Gene3D" id="6.10.250.690">
    <property type="match status" value="1"/>
</dbReference>
<keyword evidence="5" id="KW-0804">Transcription</keyword>
<dbReference type="SUPFAM" id="SSF52172">
    <property type="entry name" value="CheY-like"/>
    <property type="match status" value="1"/>
</dbReference>
<dbReference type="InterPro" id="IPR039420">
    <property type="entry name" value="WalR-like"/>
</dbReference>
<accession>A0ABR9I0W2</accession>
<dbReference type="InterPro" id="IPR001867">
    <property type="entry name" value="OmpR/PhoB-type_DNA-bd"/>
</dbReference>
<reference evidence="10 11" key="1">
    <citation type="submission" date="2020-10" db="EMBL/GenBank/DDBJ databases">
        <title>Sequencing the genomes of 1000 actinobacteria strains.</title>
        <authorList>
            <person name="Klenk H.-P."/>
        </authorList>
    </citation>
    <scope>NUCLEOTIDE SEQUENCE [LARGE SCALE GENOMIC DNA]</scope>
    <source>
        <strain evidence="10 11">DSM 44653</strain>
    </source>
</reference>
<evidence type="ECO:0000259" key="9">
    <source>
        <dbReference type="PROSITE" id="PS51755"/>
    </source>
</evidence>
<evidence type="ECO:0000256" key="3">
    <source>
        <dbReference type="ARBA" id="ARBA00023015"/>
    </source>
</evidence>
<evidence type="ECO:0000313" key="10">
    <source>
        <dbReference type="EMBL" id="MBE1496808.1"/>
    </source>
</evidence>
<dbReference type="EMBL" id="JADBEG010000001">
    <property type="protein sequence ID" value="MBE1496808.1"/>
    <property type="molecule type" value="Genomic_DNA"/>
</dbReference>
<dbReference type="GO" id="GO:0003677">
    <property type="term" value="F:DNA binding"/>
    <property type="evidence" value="ECO:0007669"/>
    <property type="project" value="UniProtKB-KW"/>
</dbReference>
<dbReference type="Pfam" id="PF00486">
    <property type="entry name" value="Trans_reg_C"/>
    <property type="match status" value="1"/>
</dbReference>